<sequence>MKSIISFLFIIIVSLNVHAHNIDEMKIGSNSKTASLEIKIKSTLSNHDVVITVKDEQGNIITTQAAKVITGETIISIVKPNTMKEGMYTVEMKSGDEIKTAKFMIWN</sequence>
<keyword evidence="3" id="KW-1185">Reference proteome</keyword>
<organism evidence="2 3">
    <name type="scientific">Ferruginibacter yonginensis</name>
    <dbReference type="NCBI Taxonomy" id="1310416"/>
    <lineage>
        <taxon>Bacteria</taxon>
        <taxon>Pseudomonadati</taxon>
        <taxon>Bacteroidota</taxon>
        <taxon>Chitinophagia</taxon>
        <taxon>Chitinophagales</taxon>
        <taxon>Chitinophagaceae</taxon>
        <taxon>Ferruginibacter</taxon>
    </lineage>
</organism>
<evidence type="ECO:0008006" key="4">
    <source>
        <dbReference type="Google" id="ProtNLM"/>
    </source>
</evidence>
<dbReference type="EMBL" id="JBHSCZ010000001">
    <property type="protein sequence ID" value="MFC4262621.1"/>
    <property type="molecule type" value="Genomic_DNA"/>
</dbReference>
<comment type="caution">
    <text evidence="2">The sequence shown here is derived from an EMBL/GenBank/DDBJ whole genome shotgun (WGS) entry which is preliminary data.</text>
</comment>
<evidence type="ECO:0000313" key="3">
    <source>
        <dbReference type="Proteomes" id="UP001595907"/>
    </source>
</evidence>
<evidence type="ECO:0000256" key="1">
    <source>
        <dbReference type="SAM" id="SignalP"/>
    </source>
</evidence>
<feature type="signal peptide" evidence="1">
    <location>
        <begin position="1"/>
        <end position="19"/>
    </location>
</feature>
<name>A0ABV8QQY7_9BACT</name>
<feature type="chain" id="PRO_5045377314" description="DUF3244 domain-containing protein" evidence="1">
    <location>
        <begin position="20"/>
        <end position="107"/>
    </location>
</feature>
<reference evidence="3" key="1">
    <citation type="journal article" date="2019" name="Int. J. Syst. Evol. Microbiol.">
        <title>The Global Catalogue of Microorganisms (GCM) 10K type strain sequencing project: providing services to taxonomists for standard genome sequencing and annotation.</title>
        <authorList>
            <consortium name="The Broad Institute Genomics Platform"/>
            <consortium name="The Broad Institute Genome Sequencing Center for Infectious Disease"/>
            <person name="Wu L."/>
            <person name="Ma J."/>
        </authorList>
    </citation>
    <scope>NUCLEOTIDE SEQUENCE [LARGE SCALE GENOMIC DNA]</scope>
    <source>
        <strain evidence="3">CECT 8289</strain>
    </source>
</reference>
<gene>
    <name evidence="2" type="ORF">ACFOWM_07020</name>
</gene>
<keyword evidence="1" id="KW-0732">Signal</keyword>
<accession>A0ABV8QQY7</accession>
<proteinExistence type="predicted"/>
<dbReference type="RefSeq" id="WP_379708217.1">
    <property type="nucleotide sequence ID" value="NZ_JBHSCZ010000001.1"/>
</dbReference>
<protein>
    <recommendedName>
        <fullName evidence="4">DUF3244 domain-containing protein</fullName>
    </recommendedName>
</protein>
<evidence type="ECO:0000313" key="2">
    <source>
        <dbReference type="EMBL" id="MFC4262621.1"/>
    </source>
</evidence>
<dbReference type="Proteomes" id="UP001595907">
    <property type="component" value="Unassembled WGS sequence"/>
</dbReference>